<feature type="transmembrane region" description="Helical" evidence="6">
    <location>
        <begin position="43"/>
        <end position="61"/>
    </location>
</feature>
<evidence type="ECO:0000313" key="8">
    <source>
        <dbReference type="Proteomes" id="UP000824998"/>
    </source>
</evidence>
<dbReference type="AlphaFoldDB" id="A0A9P8C1Y5"/>
<evidence type="ECO:0000256" key="6">
    <source>
        <dbReference type="SAM" id="Phobius"/>
    </source>
</evidence>
<evidence type="ECO:0000256" key="5">
    <source>
        <dbReference type="ARBA" id="ARBA00023136"/>
    </source>
</evidence>
<dbReference type="GO" id="GO:0016020">
    <property type="term" value="C:membrane"/>
    <property type="evidence" value="ECO:0007669"/>
    <property type="project" value="UniProtKB-SubCell"/>
</dbReference>
<dbReference type="EMBL" id="MU251747">
    <property type="protein sequence ID" value="KAG9229621.1"/>
    <property type="molecule type" value="Genomic_DNA"/>
</dbReference>
<gene>
    <name evidence="7" type="ORF">BJ875DRAFT_474341</name>
</gene>
<dbReference type="Proteomes" id="UP000824998">
    <property type="component" value="Unassembled WGS sequence"/>
</dbReference>
<proteinExistence type="inferred from homology"/>
<keyword evidence="3 6" id="KW-0812">Transmembrane</keyword>
<feature type="transmembrane region" description="Helical" evidence="6">
    <location>
        <begin position="349"/>
        <end position="369"/>
    </location>
</feature>
<evidence type="ECO:0000256" key="3">
    <source>
        <dbReference type="ARBA" id="ARBA00022692"/>
    </source>
</evidence>
<keyword evidence="4 6" id="KW-1133">Transmembrane helix</keyword>
<evidence type="ECO:0000256" key="1">
    <source>
        <dbReference type="ARBA" id="ARBA00004141"/>
    </source>
</evidence>
<dbReference type="InterPro" id="IPR002794">
    <property type="entry name" value="DUF92_TMEM19"/>
</dbReference>
<evidence type="ECO:0000313" key="7">
    <source>
        <dbReference type="EMBL" id="KAG9229621.1"/>
    </source>
</evidence>
<accession>A0A9P8C1Y5</accession>
<organism evidence="7 8">
    <name type="scientific">Amylocarpus encephaloides</name>
    <dbReference type="NCBI Taxonomy" id="45428"/>
    <lineage>
        <taxon>Eukaryota</taxon>
        <taxon>Fungi</taxon>
        <taxon>Dikarya</taxon>
        <taxon>Ascomycota</taxon>
        <taxon>Pezizomycotina</taxon>
        <taxon>Leotiomycetes</taxon>
        <taxon>Helotiales</taxon>
        <taxon>Helotiales incertae sedis</taxon>
        <taxon>Amylocarpus</taxon>
    </lineage>
</organism>
<feature type="transmembrane region" description="Helical" evidence="6">
    <location>
        <begin position="218"/>
        <end position="240"/>
    </location>
</feature>
<reference evidence="7" key="1">
    <citation type="journal article" date="2021" name="IMA Fungus">
        <title>Genomic characterization of three marine fungi, including Emericellopsis atlantica sp. nov. with signatures of a generalist lifestyle and marine biomass degradation.</title>
        <authorList>
            <person name="Hagestad O.C."/>
            <person name="Hou L."/>
            <person name="Andersen J.H."/>
            <person name="Hansen E.H."/>
            <person name="Altermark B."/>
            <person name="Li C."/>
            <person name="Kuhnert E."/>
            <person name="Cox R.J."/>
            <person name="Crous P.W."/>
            <person name="Spatafora J.W."/>
            <person name="Lail K."/>
            <person name="Amirebrahimi M."/>
            <person name="Lipzen A."/>
            <person name="Pangilinan J."/>
            <person name="Andreopoulos W."/>
            <person name="Hayes R.D."/>
            <person name="Ng V."/>
            <person name="Grigoriev I.V."/>
            <person name="Jackson S.A."/>
            <person name="Sutton T.D.S."/>
            <person name="Dobson A.D.W."/>
            <person name="Rama T."/>
        </authorList>
    </citation>
    <scope>NUCLEOTIDE SEQUENCE</scope>
    <source>
        <strain evidence="7">TRa018bII</strain>
    </source>
</reference>
<dbReference type="PANTHER" id="PTHR13353">
    <property type="entry name" value="TRANSMEMBRANE PROTEIN 19"/>
    <property type="match status" value="1"/>
</dbReference>
<sequence length="378" mass="40432">MKAIISVPVTLAMVYRSWSHKSLTPAGIVAAVLTAVAHAVHPWNLPFALLILFFLAGTQVTKVKHDVKAQLTMQASGNAGGEGARTHIQVFANSAVASILSLLHAYQLRQRQQGILGMEDCYSWPGDLLVVGIIANYAAVAADTFSSELGILSKTKPRLITSFNLRQVPPGTNGGVTAWGLVAGLLGAFIVSIHTTLLVPFCAAESRNGWSFISRAQFTLALTLWGGLGSLLDSFLGGWFQQSVVDTRTGRIVEGEGGRKVLVSKAGSSSMHHKKRADIKSGILHGEGKNSVPKQAVGEKEVEEDLDKRMGVMDRYDASKKWRTPSFGDEQPSRVVESGSIGVLDNNEVNFLMAFTMSVGAMAVAGWAWGVPMSSILS</sequence>
<name>A0A9P8C1Y5_9HELO</name>
<comment type="subcellular location">
    <subcellularLocation>
        <location evidence="1">Membrane</location>
        <topology evidence="1">Multi-pass membrane protein</topology>
    </subcellularLocation>
</comment>
<protein>
    <submittedName>
        <fullName evidence="7">Integral membrane protein DUF92</fullName>
    </submittedName>
</protein>
<dbReference type="Pfam" id="PF01940">
    <property type="entry name" value="DUF92"/>
    <property type="match status" value="1"/>
</dbReference>
<comment type="caution">
    <text evidence="7">The sequence shown here is derived from an EMBL/GenBank/DDBJ whole genome shotgun (WGS) entry which is preliminary data.</text>
</comment>
<evidence type="ECO:0000256" key="2">
    <source>
        <dbReference type="ARBA" id="ARBA00009012"/>
    </source>
</evidence>
<dbReference type="PANTHER" id="PTHR13353:SF5">
    <property type="entry name" value="TRANSMEMBRANE PROTEIN 19"/>
    <property type="match status" value="1"/>
</dbReference>
<keyword evidence="5 6" id="KW-0472">Membrane</keyword>
<evidence type="ECO:0000256" key="4">
    <source>
        <dbReference type="ARBA" id="ARBA00022989"/>
    </source>
</evidence>
<comment type="similarity">
    <text evidence="2">Belongs to the TMEM19 family.</text>
</comment>
<feature type="transmembrane region" description="Helical" evidence="6">
    <location>
        <begin position="176"/>
        <end position="198"/>
    </location>
</feature>
<keyword evidence="8" id="KW-1185">Reference proteome</keyword>
<dbReference type="OrthoDB" id="30881at2759"/>